<gene>
    <name evidence="2" type="ORF">E2C01_091881</name>
</gene>
<evidence type="ECO:0000313" key="3">
    <source>
        <dbReference type="Proteomes" id="UP000324222"/>
    </source>
</evidence>
<feature type="region of interest" description="Disordered" evidence="1">
    <location>
        <begin position="78"/>
        <end position="107"/>
    </location>
</feature>
<reference evidence="2 3" key="1">
    <citation type="submission" date="2019-05" db="EMBL/GenBank/DDBJ databases">
        <title>Another draft genome of Portunus trituberculatus and its Hox gene families provides insights of decapod evolution.</title>
        <authorList>
            <person name="Jeong J.-H."/>
            <person name="Song I."/>
            <person name="Kim S."/>
            <person name="Choi T."/>
            <person name="Kim D."/>
            <person name="Ryu S."/>
            <person name="Kim W."/>
        </authorList>
    </citation>
    <scope>NUCLEOTIDE SEQUENCE [LARGE SCALE GENOMIC DNA]</scope>
    <source>
        <tissue evidence="2">Muscle</tissue>
    </source>
</reference>
<evidence type="ECO:0000313" key="2">
    <source>
        <dbReference type="EMBL" id="MPC96612.1"/>
    </source>
</evidence>
<evidence type="ECO:0000256" key="1">
    <source>
        <dbReference type="SAM" id="MobiDB-lite"/>
    </source>
</evidence>
<organism evidence="2 3">
    <name type="scientific">Portunus trituberculatus</name>
    <name type="common">Swimming crab</name>
    <name type="synonym">Neptunus trituberculatus</name>
    <dbReference type="NCBI Taxonomy" id="210409"/>
    <lineage>
        <taxon>Eukaryota</taxon>
        <taxon>Metazoa</taxon>
        <taxon>Ecdysozoa</taxon>
        <taxon>Arthropoda</taxon>
        <taxon>Crustacea</taxon>
        <taxon>Multicrustacea</taxon>
        <taxon>Malacostraca</taxon>
        <taxon>Eumalacostraca</taxon>
        <taxon>Eucarida</taxon>
        <taxon>Decapoda</taxon>
        <taxon>Pleocyemata</taxon>
        <taxon>Brachyura</taxon>
        <taxon>Eubrachyura</taxon>
        <taxon>Portunoidea</taxon>
        <taxon>Portunidae</taxon>
        <taxon>Portuninae</taxon>
        <taxon>Portunus</taxon>
    </lineage>
</organism>
<accession>A0A5B7JK73</accession>
<dbReference type="EMBL" id="VSRR010106700">
    <property type="protein sequence ID" value="MPC96612.1"/>
    <property type="molecule type" value="Genomic_DNA"/>
</dbReference>
<dbReference type="Proteomes" id="UP000324222">
    <property type="component" value="Unassembled WGS sequence"/>
</dbReference>
<protein>
    <submittedName>
        <fullName evidence="2">Uncharacterized protein</fullName>
    </submittedName>
</protein>
<proteinExistence type="predicted"/>
<name>A0A5B7JK73_PORTR</name>
<comment type="caution">
    <text evidence="2">The sequence shown here is derived from an EMBL/GenBank/DDBJ whole genome shotgun (WGS) entry which is preliminary data.</text>
</comment>
<keyword evidence="3" id="KW-1185">Reference proteome</keyword>
<feature type="compositionally biased region" description="Polar residues" evidence="1">
    <location>
        <begin position="83"/>
        <end position="93"/>
    </location>
</feature>
<sequence length="157" mass="17641">MKRAASCTTQRFGQTNWKSSSEDNCIVSARSKQVSTRAYRSVNFRCRFTGWPRRPANRHIGVLSVQNGQDCVLVVTRNEKGHTSQPPDSTAANPTLRRHYKTPHPRGSLAVSPFTSVLWSCVRLVLKELGAFLFPYRRKVASVPFPVISWTRLPGAV</sequence>
<dbReference type="AlphaFoldDB" id="A0A5B7JK73"/>